<evidence type="ECO:0000313" key="2">
    <source>
        <dbReference type="EMBL" id="OWY30539.1"/>
    </source>
</evidence>
<dbReference type="InterPro" id="IPR037523">
    <property type="entry name" value="VOC_core"/>
</dbReference>
<protein>
    <submittedName>
        <fullName evidence="2">Dioxygenase</fullName>
    </submittedName>
</protein>
<dbReference type="CDD" id="cd08357">
    <property type="entry name" value="VOC_like"/>
    <property type="match status" value="1"/>
</dbReference>
<dbReference type="SUPFAM" id="SSF54593">
    <property type="entry name" value="Glyoxalase/Bleomycin resistance protein/Dihydroxybiphenyl dioxygenase"/>
    <property type="match status" value="1"/>
</dbReference>
<organism evidence="2 3">
    <name type="scientific">Herbaspirillum robiniae</name>
    <dbReference type="NCBI Taxonomy" id="2014887"/>
    <lineage>
        <taxon>Bacteria</taxon>
        <taxon>Pseudomonadati</taxon>
        <taxon>Pseudomonadota</taxon>
        <taxon>Betaproteobacteria</taxon>
        <taxon>Burkholderiales</taxon>
        <taxon>Oxalobacteraceae</taxon>
        <taxon>Herbaspirillum</taxon>
    </lineage>
</organism>
<accession>A0A246WU03</accession>
<dbReference type="RefSeq" id="WP_088749686.1">
    <property type="nucleotide sequence ID" value="NZ_NJGU01000001.1"/>
</dbReference>
<proteinExistence type="predicted"/>
<reference evidence="2 3" key="1">
    <citation type="submission" date="2017-06" db="EMBL/GenBank/DDBJ databases">
        <title>Herbaspirillum phytohormonus sp. nov., isolated from the root nodule of Robinia pseudoacacia in lead-zinc mine.</title>
        <authorList>
            <person name="Fan M."/>
            <person name="Lin Y."/>
        </authorList>
    </citation>
    <scope>NUCLEOTIDE SEQUENCE [LARGE SCALE GENOMIC DNA]</scope>
    <source>
        <strain evidence="2 3">HZ10</strain>
    </source>
</reference>
<dbReference type="Pfam" id="PF00903">
    <property type="entry name" value="Glyoxalase"/>
    <property type="match status" value="1"/>
</dbReference>
<dbReference type="PROSITE" id="PS51819">
    <property type="entry name" value="VOC"/>
    <property type="match status" value="1"/>
</dbReference>
<feature type="domain" description="VOC" evidence="1">
    <location>
        <begin position="3"/>
        <end position="129"/>
    </location>
</feature>
<dbReference type="InterPro" id="IPR029068">
    <property type="entry name" value="Glyas_Bleomycin-R_OHBP_Dase"/>
</dbReference>
<sequence length="138" mass="15560">MKSIFHLAYHVRDLDQARRFYCDLLGCEEGRSTDTWVDIDFFGHQLSLHLGEPFAVTNTGRVGNHMVPMPHLGIILAMTDWKQLAETLTASGVVDFVLEPQIRFAGEPGEQATMFFLDPFGNPIEVKGFNSLEQVYAK</sequence>
<gene>
    <name evidence="2" type="ORF">CEJ42_00155</name>
</gene>
<evidence type="ECO:0000259" key="1">
    <source>
        <dbReference type="PROSITE" id="PS51819"/>
    </source>
</evidence>
<comment type="caution">
    <text evidence="2">The sequence shown here is derived from an EMBL/GenBank/DDBJ whole genome shotgun (WGS) entry which is preliminary data.</text>
</comment>
<dbReference type="EMBL" id="NJGU01000001">
    <property type="protein sequence ID" value="OWY30539.1"/>
    <property type="molecule type" value="Genomic_DNA"/>
</dbReference>
<evidence type="ECO:0000313" key="3">
    <source>
        <dbReference type="Proteomes" id="UP000197596"/>
    </source>
</evidence>
<dbReference type="PANTHER" id="PTHR39434:SF1">
    <property type="entry name" value="VOC DOMAIN-CONTAINING PROTEIN"/>
    <property type="match status" value="1"/>
</dbReference>
<dbReference type="InterPro" id="IPR004360">
    <property type="entry name" value="Glyas_Fos-R_dOase_dom"/>
</dbReference>
<keyword evidence="2" id="KW-0223">Dioxygenase</keyword>
<dbReference type="GO" id="GO:0051213">
    <property type="term" value="F:dioxygenase activity"/>
    <property type="evidence" value="ECO:0007669"/>
    <property type="project" value="UniProtKB-KW"/>
</dbReference>
<dbReference type="Gene3D" id="3.10.180.10">
    <property type="entry name" value="2,3-Dihydroxybiphenyl 1,2-Dioxygenase, domain 1"/>
    <property type="match status" value="1"/>
</dbReference>
<dbReference type="AlphaFoldDB" id="A0A246WU03"/>
<name>A0A246WU03_9BURK</name>
<keyword evidence="2" id="KW-0560">Oxidoreductase</keyword>
<dbReference type="Proteomes" id="UP000197596">
    <property type="component" value="Unassembled WGS sequence"/>
</dbReference>
<dbReference type="PANTHER" id="PTHR39434">
    <property type="match status" value="1"/>
</dbReference>